<proteinExistence type="predicted"/>
<reference evidence="4 5" key="1">
    <citation type="submission" date="2019-02" db="EMBL/GenBank/DDBJ databases">
        <title>Bacterial novel species Emticicia sp. 17J42-9 isolated from soil.</title>
        <authorList>
            <person name="Jung H.-Y."/>
        </authorList>
    </citation>
    <scope>NUCLEOTIDE SEQUENCE [LARGE SCALE GENOMIC DNA]</scope>
    <source>
        <strain evidence="4 5">17J42-9</strain>
    </source>
</reference>
<dbReference type="RefSeq" id="WP_130023862.1">
    <property type="nucleotide sequence ID" value="NZ_SEWF01000062.1"/>
</dbReference>
<keyword evidence="5" id="KW-1185">Reference proteome</keyword>
<evidence type="ECO:0000313" key="5">
    <source>
        <dbReference type="Proteomes" id="UP000293162"/>
    </source>
</evidence>
<keyword evidence="2" id="KW-0732">Signal</keyword>
<dbReference type="InterPro" id="IPR030392">
    <property type="entry name" value="S74_ICA"/>
</dbReference>
<feature type="signal peptide" evidence="2">
    <location>
        <begin position="1"/>
        <end position="20"/>
    </location>
</feature>
<feature type="domain" description="Peptidase S74" evidence="3">
    <location>
        <begin position="260"/>
        <end position="352"/>
    </location>
</feature>
<dbReference type="InterPro" id="IPR036388">
    <property type="entry name" value="WH-like_DNA-bd_sf"/>
</dbReference>
<sequence>MNKYLLLMGLSLALSGLAFAQSATILPHSSAFISNSAEESAFALKAVMNNPIPGKFSTTIRADNYSTTTDGIALWATHFGAGTAIRASSDKGLGLLVSSIEGTGLFAESQAQSAAQFSTSTSTTTSEVVGIQAKNLGTGLNISLKNTANANPGLAAYTVGTGPGALIKNLNANGIGAGMVVGKEKAYPDPYTTEAIADFEVRHTIEKSIGTTGLRLFNTGPNAASWTFYTVNYSGDMLLYAKSAVRGTFNGATGAYTVVSDKRMKTNISEYPASLANVMKMEVKSYRRTNSDKTEIGLMAQDALKIFPEIVYDNTNDKGEQFYTMDYSRIGVIAIKAIQEQQSLIARQQQTIDEQQKQLQKHQAAIELLIQKVEALEKK</sequence>
<dbReference type="Gene3D" id="1.10.10.10">
    <property type="entry name" value="Winged helix-like DNA-binding domain superfamily/Winged helix DNA-binding domain"/>
    <property type="match status" value="1"/>
</dbReference>
<dbReference type="EMBL" id="SEWF01000062">
    <property type="protein sequence ID" value="RYU92981.1"/>
    <property type="molecule type" value="Genomic_DNA"/>
</dbReference>
<organism evidence="4 5">
    <name type="scientific">Emticicia agri</name>
    <dbReference type="NCBI Taxonomy" id="2492393"/>
    <lineage>
        <taxon>Bacteria</taxon>
        <taxon>Pseudomonadati</taxon>
        <taxon>Bacteroidota</taxon>
        <taxon>Cytophagia</taxon>
        <taxon>Cytophagales</taxon>
        <taxon>Leadbetterellaceae</taxon>
        <taxon>Emticicia</taxon>
    </lineage>
</organism>
<name>A0A4Q5LTN1_9BACT</name>
<accession>A0A4Q5LTN1</accession>
<evidence type="ECO:0000256" key="2">
    <source>
        <dbReference type="SAM" id="SignalP"/>
    </source>
</evidence>
<dbReference type="Pfam" id="PF13884">
    <property type="entry name" value="Peptidase_S74"/>
    <property type="match status" value="1"/>
</dbReference>
<feature type="chain" id="PRO_5020263802" description="Peptidase S74 domain-containing protein" evidence="2">
    <location>
        <begin position="21"/>
        <end position="379"/>
    </location>
</feature>
<evidence type="ECO:0000259" key="3">
    <source>
        <dbReference type="PROSITE" id="PS51688"/>
    </source>
</evidence>
<dbReference type="Proteomes" id="UP000293162">
    <property type="component" value="Unassembled WGS sequence"/>
</dbReference>
<evidence type="ECO:0000313" key="4">
    <source>
        <dbReference type="EMBL" id="RYU92981.1"/>
    </source>
</evidence>
<gene>
    <name evidence="4" type="ORF">EWM59_24395</name>
</gene>
<dbReference type="PROSITE" id="PS51688">
    <property type="entry name" value="ICA"/>
    <property type="match status" value="1"/>
</dbReference>
<evidence type="ECO:0000256" key="1">
    <source>
        <dbReference type="SAM" id="Coils"/>
    </source>
</evidence>
<protein>
    <recommendedName>
        <fullName evidence="3">Peptidase S74 domain-containing protein</fullName>
    </recommendedName>
</protein>
<keyword evidence="1" id="KW-0175">Coiled coil</keyword>
<dbReference type="OrthoDB" id="922681at2"/>
<dbReference type="AlphaFoldDB" id="A0A4Q5LTN1"/>
<feature type="coiled-coil region" evidence="1">
    <location>
        <begin position="338"/>
        <end position="379"/>
    </location>
</feature>
<comment type="caution">
    <text evidence="4">The sequence shown here is derived from an EMBL/GenBank/DDBJ whole genome shotgun (WGS) entry which is preliminary data.</text>
</comment>